<feature type="compositionally biased region" description="Basic residues" evidence="1">
    <location>
        <begin position="500"/>
        <end position="512"/>
    </location>
</feature>
<dbReference type="InterPro" id="IPR021386">
    <property type="entry name" value="SPP41_DUF3020"/>
</dbReference>
<feature type="region of interest" description="Disordered" evidence="1">
    <location>
        <begin position="765"/>
        <end position="845"/>
    </location>
</feature>
<gene>
    <name evidence="3" type="ORF">ASCRUDRAFT_67908</name>
</gene>
<dbReference type="OrthoDB" id="5595797at2759"/>
<dbReference type="EMBL" id="KV454475">
    <property type="protein sequence ID" value="ODV63846.1"/>
    <property type="molecule type" value="Genomic_DNA"/>
</dbReference>
<organism evidence="3 4">
    <name type="scientific">Ascoidea rubescens DSM 1968</name>
    <dbReference type="NCBI Taxonomy" id="1344418"/>
    <lineage>
        <taxon>Eukaryota</taxon>
        <taxon>Fungi</taxon>
        <taxon>Dikarya</taxon>
        <taxon>Ascomycota</taxon>
        <taxon>Saccharomycotina</taxon>
        <taxon>Saccharomycetes</taxon>
        <taxon>Ascoideaceae</taxon>
        <taxon>Ascoidea</taxon>
    </lineage>
</organism>
<feature type="compositionally biased region" description="Polar residues" evidence="1">
    <location>
        <begin position="765"/>
        <end position="779"/>
    </location>
</feature>
<dbReference type="STRING" id="1344418.A0A1D2VQF4"/>
<evidence type="ECO:0000313" key="3">
    <source>
        <dbReference type="EMBL" id="ODV63846.1"/>
    </source>
</evidence>
<feature type="compositionally biased region" description="Basic and acidic residues" evidence="1">
    <location>
        <begin position="44"/>
        <end position="60"/>
    </location>
</feature>
<dbReference type="Pfam" id="PF11223">
    <property type="entry name" value="DUF3020"/>
    <property type="match status" value="1"/>
</dbReference>
<feature type="compositionally biased region" description="Polar residues" evidence="1">
    <location>
        <begin position="215"/>
        <end position="226"/>
    </location>
</feature>
<dbReference type="InParanoid" id="A0A1D2VQF4"/>
<feature type="compositionally biased region" description="Low complexity" evidence="1">
    <location>
        <begin position="79"/>
        <end position="92"/>
    </location>
</feature>
<feature type="compositionally biased region" description="Basic and acidic residues" evidence="1">
    <location>
        <begin position="1139"/>
        <end position="1148"/>
    </location>
</feature>
<sequence length="1231" mass="136852">MSHQDSNSPFHIDEHELGFQENALADTIAESFMDLFDQNLTNEDDQHTDNYNIDNHKNNENSHSNGSSDHLNENHNYVDDNFNDNNSSDQISNTNIELDSSLKSRKVPSFHDNLTIDHLGVSSKINNDLGNLFDDVINSALGSINIDSNENEMNQITESDGNNKINESNESDNSNFHITDTPNENENETKNIDNSIETPSQISSEINIMHPITDSPLTNNKIIQNDSDNDNEKIIDNSQPKTNEKSLNQLNTDNDNHNNDSLPKDNLNNSSLIPNFDLNRAISDALLDLSENMANQIESNEEESQIDKRNDNQIDTTNNDNHTTNSNNETKNSSINPQSSQVISSNPLEDVISNALKEISLNLNSQNDQNYSNTQNNNQSVNNKLLLTQEFPENDALASVINDVFKDISTSNYQEPILDNTVISNSKHKIFQDPLTTAIADALKDITINADDTITATTTSGDALSLAIADAFQDLSGTSKITTIKKSKKHPENKNNKQAQKPKRKYTYKRKTSAKSRQYINNSLLQNAIAEAFDDVSLHMIDNQENLITQNEQSELDKVISQALEDVIDISSTQVSLSNTNKKLDKNKNYNLDSLNSQSLSGKNAMAGKKTYNLASELLAHFDIDKAIENALKSIKNKNDGSLKNDHLNNKEVSKKNQPIPSTNPIESILNNTGLMNSIFQDAIEMASDMGSNKLSSSLLSNSQDISKINDNNLNVNNINITNNSNNNFSNHNNNNNGNNINNSDLSSKKKLALSIAETLALNRSSMKTPNTRDYSTIESIEDIKRTEQASSQPNSMKQQPKKRVGKESSVSPTLPTNSPDITSDSPNSKKPEFPTSNSKSLVTLGDSSLTREAIEKAFQMIIEKRMPDKERIRFDNRERKKRWREINADRNKDNDLRCRVHKKADSLFGKEDSVKKQEWVIEEFNRRKAKRLERKETPKPKSSLPSTGLIFNNSTNSSIIDIDPLLNELAISTNGSNKAESLTSILSEFISKIVNQQSQESPSSNASEFVLGVPPNSISSFKVKSLTPNINNLVKVSPPSNEPDLELSSLVQGVDPKELKETSSFLPSKDNDKITPDPFVPSNLAARIANISLSSMIPAKRKAQAENTNNKRQSISSHVDNEPLVENSKSNGGSVTDEIDRKEKEAEKVIEKEPTMENILSWASKSSFKLPSYKKKQPSISKIGISFSGISNRPSLPFQRPTVSKNSESGVRRRIGFPSSLLGLNRAPAI</sequence>
<feature type="region of interest" description="Disordered" evidence="1">
    <location>
        <begin position="485"/>
        <end position="512"/>
    </location>
</feature>
<name>A0A1D2VQF4_9ASCO</name>
<reference evidence="4" key="1">
    <citation type="submission" date="2016-05" db="EMBL/GenBank/DDBJ databases">
        <title>Comparative genomics of biotechnologically important yeasts.</title>
        <authorList>
            <consortium name="DOE Joint Genome Institute"/>
            <person name="Riley R."/>
            <person name="Haridas S."/>
            <person name="Wolfe K.H."/>
            <person name="Lopes M.R."/>
            <person name="Hittinger C.T."/>
            <person name="Goker M."/>
            <person name="Salamov A."/>
            <person name="Wisecaver J."/>
            <person name="Long T.M."/>
            <person name="Aerts A.L."/>
            <person name="Barry K."/>
            <person name="Choi C."/>
            <person name="Clum A."/>
            <person name="Coughlan A.Y."/>
            <person name="Deshpande S."/>
            <person name="Douglass A.P."/>
            <person name="Hanson S.J."/>
            <person name="Klenk H.-P."/>
            <person name="Labutti K."/>
            <person name="Lapidus A."/>
            <person name="Lindquist E."/>
            <person name="Lipzen A."/>
            <person name="Meier-Kolthoff J.P."/>
            <person name="Ohm R.A."/>
            <person name="Otillar R.P."/>
            <person name="Pangilinan J."/>
            <person name="Peng Y."/>
            <person name="Rokas A."/>
            <person name="Rosa C.A."/>
            <person name="Scheuner C."/>
            <person name="Sibirny A.A."/>
            <person name="Slot J.C."/>
            <person name="Stielow J.B."/>
            <person name="Sun H."/>
            <person name="Kurtzman C.P."/>
            <person name="Blackwell M."/>
            <person name="Grigoriev I.V."/>
            <person name="Jeffries T.W."/>
        </authorList>
    </citation>
    <scope>NUCLEOTIDE SEQUENCE [LARGE SCALE GENOMIC DNA]</scope>
    <source>
        <strain evidence="4">DSM 1968</strain>
    </source>
</reference>
<dbReference type="GeneID" id="30965083"/>
<feature type="compositionally biased region" description="Polar residues" evidence="1">
    <location>
        <begin position="656"/>
        <end position="665"/>
    </location>
</feature>
<feature type="compositionally biased region" description="Low complexity" evidence="1">
    <location>
        <begin position="313"/>
        <end position="336"/>
    </location>
</feature>
<feature type="region of interest" description="Disordered" evidence="1">
    <location>
        <begin position="725"/>
        <end position="745"/>
    </location>
</feature>
<evidence type="ECO:0000256" key="1">
    <source>
        <dbReference type="SAM" id="MobiDB-lite"/>
    </source>
</evidence>
<proteinExistence type="predicted"/>
<feature type="compositionally biased region" description="Polar residues" evidence="1">
    <location>
        <begin position="834"/>
        <end position="845"/>
    </location>
</feature>
<feature type="compositionally biased region" description="Polar residues" evidence="1">
    <location>
        <begin position="789"/>
        <end position="799"/>
    </location>
</feature>
<dbReference type="AlphaFoldDB" id="A0A1D2VQF4"/>
<feature type="region of interest" description="Disordered" evidence="1">
    <location>
        <begin position="211"/>
        <end position="268"/>
    </location>
</feature>
<evidence type="ECO:0000259" key="2">
    <source>
        <dbReference type="Pfam" id="PF11223"/>
    </source>
</evidence>
<keyword evidence="4" id="KW-1185">Reference proteome</keyword>
<feature type="region of interest" description="Disordered" evidence="1">
    <location>
        <begin position="297"/>
        <end position="343"/>
    </location>
</feature>
<feature type="region of interest" description="Disordered" evidence="1">
    <location>
        <begin position="1101"/>
        <end position="1148"/>
    </location>
</feature>
<feature type="compositionally biased region" description="Polar residues" evidence="1">
    <location>
        <begin position="809"/>
        <end position="827"/>
    </location>
</feature>
<feature type="compositionally biased region" description="Basic and acidic residues" evidence="1">
    <location>
        <begin position="638"/>
        <end position="655"/>
    </location>
</feature>
<feature type="domain" description="DUF3020" evidence="2">
    <location>
        <begin position="877"/>
        <end position="925"/>
    </location>
</feature>
<feature type="compositionally biased region" description="Polar residues" evidence="1">
    <location>
        <begin position="154"/>
        <end position="184"/>
    </location>
</feature>
<protein>
    <recommendedName>
        <fullName evidence="2">DUF3020 domain-containing protein</fullName>
    </recommendedName>
</protein>
<feature type="region of interest" description="Disordered" evidence="1">
    <location>
        <begin position="638"/>
        <end position="665"/>
    </location>
</feature>
<feature type="region of interest" description="Disordered" evidence="1">
    <location>
        <begin position="154"/>
        <end position="194"/>
    </location>
</feature>
<dbReference type="Proteomes" id="UP000095038">
    <property type="component" value="Unassembled WGS sequence"/>
</dbReference>
<feature type="compositionally biased region" description="Polar residues" evidence="1">
    <location>
        <begin position="1106"/>
        <end position="1119"/>
    </location>
</feature>
<dbReference type="RefSeq" id="XP_020050153.1">
    <property type="nucleotide sequence ID" value="XM_020191447.1"/>
</dbReference>
<accession>A0A1D2VQF4</accession>
<evidence type="ECO:0000313" key="4">
    <source>
        <dbReference type="Proteomes" id="UP000095038"/>
    </source>
</evidence>
<feature type="region of interest" description="Disordered" evidence="1">
    <location>
        <begin position="43"/>
        <end position="92"/>
    </location>
</feature>